<dbReference type="SUPFAM" id="SSF55920">
    <property type="entry name" value="Creatinase/aminopeptidase"/>
    <property type="match status" value="1"/>
</dbReference>
<protein>
    <submittedName>
        <fullName evidence="2">Putative peptidase</fullName>
        <ecNumber evidence="2">3.4.-.-</ecNumber>
    </submittedName>
</protein>
<feature type="domain" description="Peptidase M24" evidence="1">
    <location>
        <begin position="184"/>
        <end position="383"/>
    </location>
</feature>
<reference evidence="2 3" key="1">
    <citation type="submission" date="2019-02" db="EMBL/GenBank/DDBJ databases">
        <title>Deep-cultivation of Planctomycetes and their phenomic and genomic characterization uncovers novel biology.</title>
        <authorList>
            <person name="Wiegand S."/>
            <person name="Jogler M."/>
            <person name="Boedeker C."/>
            <person name="Pinto D."/>
            <person name="Vollmers J."/>
            <person name="Rivas-Marin E."/>
            <person name="Kohn T."/>
            <person name="Peeters S.H."/>
            <person name="Heuer A."/>
            <person name="Rast P."/>
            <person name="Oberbeckmann S."/>
            <person name="Bunk B."/>
            <person name="Jeske O."/>
            <person name="Meyerdierks A."/>
            <person name="Storesund J.E."/>
            <person name="Kallscheuer N."/>
            <person name="Luecker S."/>
            <person name="Lage O.M."/>
            <person name="Pohl T."/>
            <person name="Merkel B.J."/>
            <person name="Hornburger P."/>
            <person name="Mueller R.-W."/>
            <person name="Bruemmer F."/>
            <person name="Labrenz M."/>
            <person name="Spormann A.M."/>
            <person name="Op den Camp H."/>
            <person name="Overmann J."/>
            <person name="Amann R."/>
            <person name="Jetten M.S.M."/>
            <person name="Mascher T."/>
            <person name="Medema M.H."/>
            <person name="Devos D.P."/>
            <person name="Kaster A.-K."/>
            <person name="Ovreas L."/>
            <person name="Rohde M."/>
            <person name="Galperin M.Y."/>
            <person name="Jogler C."/>
        </authorList>
    </citation>
    <scope>NUCLEOTIDE SEQUENCE [LARGE SCALE GENOMIC DNA]</scope>
    <source>
        <strain evidence="2 3">CA12</strain>
    </source>
</reference>
<proteinExistence type="predicted"/>
<keyword evidence="3" id="KW-1185">Reference proteome</keyword>
<dbReference type="KEGG" id="acaf:CA12_29310"/>
<evidence type="ECO:0000313" key="3">
    <source>
        <dbReference type="Proteomes" id="UP000318741"/>
    </source>
</evidence>
<sequence length="398" mass="43384">MLSESGCRQRRAKLWARLPESITAAIVADPRHVSYLTNFRVQPLSFSRDERAILLLERDGGSADHDGAGKATLAADNFTAKSADGEAFYDSLLEVPWYDHVHSVTNRDHATFAALAKRGSIGGKTLLEAEWCPAMVGEVCRDSLKTDAELHFQCPATGERVSLGTLLRDLRRQKLPDEIECLNWCMRAGDAGHAKAFEVIRPGVTDLEVYNAVATACNEVAGRPGIVYGDWRSTRRGRGKAGGLPVGETLEQGDLFILDYSFVLHGYRSDFTNTYAVGEPSARQRELFDACHSALKAGEGVLKAGAKASAVYDACSGVLVDAGFGKLSHHAGHGLGMGHPEPPIEVPESRDELRENDVVTLEPGSYHDDIGGVRVEHNYRITATGYERLSNHRIALTR</sequence>
<dbReference type="InterPro" id="IPR036005">
    <property type="entry name" value="Creatinase/aminopeptidase-like"/>
</dbReference>
<gene>
    <name evidence="2" type="ORF">CA12_29310</name>
</gene>
<evidence type="ECO:0000259" key="1">
    <source>
        <dbReference type="Pfam" id="PF00557"/>
    </source>
</evidence>
<dbReference type="CDD" id="cd01066">
    <property type="entry name" value="APP_MetAP"/>
    <property type="match status" value="1"/>
</dbReference>
<keyword evidence="2" id="KW-0378">Hydrolase</keyword>
<dbReference type="AlphaFoldDB" id="A0A517PBR7"/>
<dbReference type="Pfam" id="PF00557">
    <property type="entry name" value="Peptidase_M24"/>
    <property type="match status" value="1"/>
</dbReference>
<name>A0A517PBR7_9PLAN</name>
<dbReference type="Gene3D" id="3.90.230.10">
    <property type="entry name" value="Creatinase/methionine aminopeptidase superfamily"/>
    <property type="match status" value="1"/>
</dbReference>
<organism evidence="2 3">
    <name type="scientific">Alienimonas californiensis</name>
    <dbReference type="NCBI Taxonomy" id="2527989"/>
    <lineage>
        <taxon>Bacteria</taxon>
        <taxon>Pseudomonadati</taxon>
        <taxon>Planctomycetota</taxon>
        <taxon>Planctomycetia</taxon>
        <taxon>Planctomycetales</taxon>
        <taxon>Planctomycetaceae</taxon>
        <taxon>Alienimonas</taxon>
    </lineage>
</organism>
<dbReference type="InterPro" id="IPR050659">
    <property type="entry name" value="Peptidase_M24B"/>
</dbReference>
<evidence type="ECO:0000313" key="2">
    <source>
        <dbReference type="EMBL" id="QDT16824.1"/>
    </source>
</evidence>
<dbReference type="RefSeq" id="WP_145359751.1">
    <property type="nucleotide sequence ID" value="NZ_CP036265.1"/>
</dbReference>
<dbReference type="EMBL" id="CP036265">
    <property type="protein sequence ID" value="QDT16824.1"/>
    <property type="molecule type" value="Genomic_DNA"/>
</dbReference>
<dbReference type="PANTHER" id="PTHR46112">
    <property type="entry name" value="AMINOPEPTIDASE"/>
    <property type="match status" value="1"/>
</dbReference>
<dbReference type="Proteomes" id="UP000318741">
    <property type="component" value="Chromosome"/>
</dbReference>
<accession>A0A517PBR7</accession>
<dbReference type="PANTHER" id="PTHR46112:SF3">
    <property type="entry name" value="AMINOPEPTIDASE YPDF"/>
    <property type="match status" value="1"/>
</dbReference>
<dbReference type="OrthoDB" id="9806388at2"/>
<dbReference type="GO" id="GO:0016787">
    <property type="term" value="F:hydrolase activity"/>
    <property type="evidence" value="ECO:0007669"/>
    <property type="project" value="UniProtKB-KW"/>
</dbReference>
<dbReference type="EC" id="3.4.-.-" evidence="2"/>
<dbReference type="InterPro" id="IPR000994">
    <property type="entry name" value="Pept_M24"/>
</dbReference>